<keyword evidence="1" id="KW-0805">Transcription regulation</keyword>
<proteinExistence type="predicted"/>
<feature type="domain" description="Transcriptional regulator LacI/GalR-like sensor" evidence="4">
    <location>
        <begin position="1"/>
        <end position="155"/>
    </location>
</feature>
<keyword evidence="3" id="KW-0804">Transcription</keyword>
<gene>
    <name evidence="5" type="ORF">ACFQZ8_10140</name>
</gene>
<feature type="non-terminal residue" evidence="5">
    <location>
        <position position="1"/>
    </location>
</feature>
<dbReference type="InterPro" id="IPR028082">
    <property type="entry name" value="Peripla_BP_I"/>
</dbReference>
<dbReference type="GO" id="GO:0003677">
    <property type="term" value="F:DNA binding"/>
    <property type="evidence" value="ECO:0007669"/>
    <property type="project" value="UniProtKB-KW"/>
</dbReference>
<protein>
    <submittedName>
        <fullName evidence="5">LacI family DNA-binding transcriptional regulator</fullName>
    </submittedName>
</protein>
<name>A0ABW3A0S0_9ACTN</name>
<dbReference type="EMBL" id="JBHTHM010000364">
    <property type="protein sequence ID" value="MFD0784274.1"/>
    <property type="molecule type" value="Genomic_DNA"/>
</dbReference>
<keyword evidence="6" id="KW-1185">Reference proteome</keyword>
<evidence type="ECO:0000256" key="1">
    <source>
        <dbReference type="ARBA" id="ARBA00023015"/>
    </source>
</evidence>
<organism evidence="5 6">
    <name type="scientific">Micromonospora azadirachtae</name>
    <dbReference type="NCBI Taxonomy" id="1970735"/>
    <lineage>
        <taxon>Bacteria</taxon>
        <taxon>Bacillati</taxon>
        <taxon>Actinomycetota</taxon>
        <taxon>Actinomycetes</taxon>
        <taxon>Micromonosporales</taxon>
        <taxon>Micromonosporaceae</taxon>
        <taxon>Micromonospora</taxon>
    </lineage>
</organism>
<dbReference type="InterPro" id="IPR046335">
    <property type="entry name" value="LacI/GalR-like_sensor"/>
</dbReference>
<evidence type="ECO:0000256" key="3">
    <source>
        <dbReference type="ARBA" id="ARBA00023163"/>
    </source>
</evidence>
<evidence type="ECO:0000313" key="6">
    <source>
        <dbReference type="Proteomes" id="UP001597053"/>
    </source>
</evidence>
<evidence type="ECO:0000313" key="5">
    <source>
        <dbReference type="EMBL" id="MFD0784274.1"/>
    </source>
</evidence>
<dbReference type="Gene3D" id="3.40.50.2300">
    <property type="match status" value="1"/>
</dbReference>
<dbReference type="CDD" id="cd06267">
    <property type="entry name" value="PBP1_LacI_sugar_binding-like"/>
    <property type="match status" value="1"/>
</dbReference>
<evidence type="ECO:0000256" key="2">
    <source>
        <dbReference type="ARBA" id="ARBA00023125"/>
    </source>
</evidence>
<dbReference type="PANTHER" id="PTHR30146:SF109">
    <property type="entry name" value="HTH-TYPE TRANSCRIPTIONAL REGULATOR GALS"/>
    <property type="match status" value="1"/>
</dbReference>
<sequence>HELGHRRFAVLAGPTELLTATERVAGFREALSRHGGRLDPRHVVPGPFTRDGGYAAMRELLDRDPDVSCVFAVNDVMAVGAMAALRDRGIDPPAGMAIAGFDDIATLRDVNPGLTTVRIPLEEIGALAVRLALDDGMERPRVHRVAGEVVLRASTPRLSPPR</sequence>
<dbReference type="Pfam" id="PF13377">
    <property type="entry name" value="Peripla_BP_3"/>
    <property type="match status" value="1"/>
</dbReference>
<comment type="caution">
    <text evidence="5">The sequence shown here is derived from an EMBL/GenBank/DDBJ whole genome shotgun (WGS) entry which is preliminary data.</text>
</comment>
<keyword evidence="2 5" id="KW-0238">DNA-binding</keyword>
<reference evidence="6" key="1">
    <citation type="journal article" date="2019" name="Int. J. Syst. Evol. Microbiol.">
        <title>The Global Catalogue of Microorganisms (GCM) 10K type strain sequencing project: providing services to taxonomists for standard genome sequencing and annotation.</title>
        <authorList>
            <consortium name="The Broad Institute Genomics Platform"/>
            <consortium name="The Broad Institute Genome Sequencing Center for Infectious Disease"/>
            <person name="Wu L."/>
            <person name="Ma J."/>
        </authorList>
    </citation>
    <scope>NUCLEOTIDE SEQUENCE [LARGE SCALE GENOMIC DNA]</scope>
    <source>
        <strain evidence="6">JCM 32148</strain>
    </source>
</reference>
<evidence type="ECO:0000259" key="4">
    <source>
        <dbReference type="Pfam" id="PF13377"/>
    </source>
</evidence>
<dbReference type="Proteomes" id="UP001597053">
    <property type="component" value="Unassembled WGS sequence"/>
</dbReference>
<dbReference type="PANTHER" id="PTHR30146">
    <property type="entry name" value="LACI-RELATED TRANSCRIPTIONAL REPRESSOR"/>
    <property type="match status" value="1"/>
</dbReference>
<accession>A0ABW3A0S0</accession>
<dbReference type="SUPFAM" id="SSF53822">
    <property type="entry name" value="Periplasmic binding protein-like I"/>
    <property type="match status" value="1"/>
</dbReference>